<dbReference type="EMBL" id="FQTU01000006">
    <property type="protein sequence ID" value="SHE74464.1"/>
    <property type="molecule type" value="Genomic_DNA"/>
</dbReference>
<reference evidence="2 3" key="1">
    <citation type="submission" date="2016-11" db="EMBL/GenBank/DDBJ databases">
        <authorList>
            <person name="Jaros S."/>
            <person name="Januszkiewicz K."/>
            <person name="Wedrychowicz H."/>
        </authorList>
    </citation>
    <scope>NUCLEOTIDE SEQUENCE [LARGE SCALE GENOMIC DNA]</scope>
    <source>
        <strain evidence="2 3">DSM 14828</strain>
    </source>
</reference>
<dbReference type="Pfam" id="PF03829">
    <property type="entry name" value="PTSIIA_gutA"/>
    <property type="match status" value="1"/>
</dbReference>
<dbReference type="PANTHER" id="PTHR40398">
    <property type="entry name" value="PTS SYSTEM GLUCITOL/SORBITOL-SPECIFIC EIIA COMPONENT"/>
    <property type="match status" value="1"/>
</dbReference>
<dbReference type="Gene3D" id="2.40.33.40">
    <property type="entry name" value="Phosphotransferase system, glucitol/sorbitol-specific IIA component"/>
    <property type="match status" value="1"/>
</dbReference>
<gene>
    <name evidence="2" type="ORF">SAMN02746064_01114</name>
</gene>
<dbReference type="AlphaFoldDB" id="A0A1M4VZJ3"/>
<evidence type="ECO:0000256" key="1">
    <source>
        <dbReference type="PROSITE-ProRule" id="PRU00420"/>
    </source>
</evidence>
<dbReference type="GO" id="GO:0008982">
    <property type="term" value="F:protein-N(PI)-phosphohistidine-sugar phosphotransferase activity"/>
    <property type="evidence" value="ECO:0007669"/>
    <property type="project" value="InterPro"/>
</dbReference>
<evidence type="ECO:0000313" key="3">
    <source>
        <dbReference type="Proteomes" id="UP000184251"/>
    </source>
</evidence>
<dbReference type="PROSITE" id="PS51097">
    <property type="entry name" value="PTS_EIIA_TYPE_5"/>
    <property type="match status" value="1"/>
</dbReference>
<sequence length="120" mass="13577">MTTVYKTIIQDIGKNAGDFLEYKMIVIFKDNAPQELKDYCYIHHFNKLDSTIKEGNTLLIDGEEYKVTAVGSLVNENLKELGHITFKFSGETEAEVPGTLYLEDKEIGNISIESVLEIIE</sequence>
<feature type="modified residue" description="Phosphohistidine; by HPr" evidence="1">
    <location>
        <position position="43"/>
    </location>
</feature>
<dbReference type="GO" id="GO:0016301">
    <property type="term" value="F:kinase activity"/>
    <property type="evidence" value="ECO:0007669"/>
    <property type="project" value="TreeGrafter"/>
</dbReference>
<proteinExistence type="predicted"/>
<organism evidence="2 3">
    <name type="scientific">Alkalibacter saccharofermentans DSM 14828</name>
    <dbReference type="NCBI Taxonomy" id="1120975"/>
    <lineage>
        <taxon>Bacteria</taxon>
        <taxon>Bacillati</taxon>
        <taxon>Bacillota</taxon>
        <taxon>Clostridia</taxon>
        <taxon>Eubacteriales</taxon>
        <taxon>Eubacteriaceae</taxon>
        <taxon>Alkalibacter</taxon>
    </lineage>
</organism>
<dbReference type="Proteomes" id="UP000184251">
    <property type="component" value="Unassembled WGS sequence"/>
</dbReference>
<dbReference type="InterPro" id="IPR036665">
    <property type="entry name" value="PTS_IIA_glucitol/sorbitol_sf"/>
</dbReference>
<keyword evidence="3" id="KW-1185">Reference proteome</keyword>
<dbReference type="PANTHER" id="PTHR40398:SF1">
    <property type="entry name" value="PTS SYSTEM GLUCITOL_SORBITOL-SPECIFIC EIIA COMPONENT"/>
    <property type="match status" value="1"/>
</dbReference>
<accession>A0A1M4VZJ3</accession>
<dbReference type="RefSeq" id="WP_073270099.1">
    <property type="nucleotide sequence ID" value="NZ_FQTU01000006.1"/>
</dbReference>
<evidence type="ECO:0000313" key="2">
    <source>
        <dbReference type="EMBL" id="SHE74464.1"/>
    </source>
</evidence>
<dbReference type="SUPFAM" id="SSF141530">
    <property type="entry name" value="PTSIIA/GutA-like"/>
    <property type="match status" value="1"/>
</dbReference>
<dbReference type="STRING" id="1120975.SAMN02746064_01114"/>
<dbReference type="GO" id="GO:0009401">
    <property type="term" value="P:phosphoenolpyruvate-dependent sugar phosphotransferase system"/>
    <property type="evidence" value="ECO:0007669"/>
    <property type="project" value="InterPro"/>
</dbReference>
<dbReference type="GO" id="GO:0005737">
    <property type="term" value="C:cytoplasm"/>
    <property type="evidence" value="ECO:0007669"/>
    <property type="project" value="InterPro"/>
</dbReference>
<name>A0A1M4VZJ3_9FIRM</name>
<dbReference type="InterPro" id="IPR004716">
    <property type="entry name" value="PTS_IIA_glucitol/sorbitol-sp"/>
</dbReference>
<protein>
    <submittedName>
        <fullName evidence="2">PTS system, glucitol/sorbitol-specific IIA component</fullName>
    </submittedName>
</protein>
<dbReference type="OrthoDB" id="5113885at2"/>